<reference evidence="2 3" key="1">
    <citation type="submission" date="2013-11" db="EMBL/GenBank/DDBJ databases">
        <title>Opisthorchis viverrini - life in the bile duct.</title>
        <authorList>
            <person name="Young N.D."/>
            <person name="Nagarajan N."/>
            <person name="Lin S.J."/>
            <person name="Korhonen P.K."/>
            <person name="Jex A.R."/>
            <person name="Hall R.S."/>
            <person name="Safavi-Hemami H."/>
            <person name="Kaewkong W."/>
            <person name="Bertrand D."/>
            <person name="Gao S."/>
            <person name="Seet Q."/>
            <person name="Wongkham S."/>
            <person name="Teh B.T."/>
            <person name="Wongkham C."/>
            <person name="Intapan P.M."/>
            <person name="Maleewong W."/>
            <person name="Yang X."/>
            <person name="Hu M."/>
            <person name="Wang Z."/>
            <person name="Hofmann A."/>
            <person name="Sternberg P.W."/>
            <person name="Tan P."/>
            <person name="Wang J."/>
            <person name="Gasser R.B."/>
        </authorList>
    </citation>
    <scope>NUCLEOTIDE SEQUENCE [LARGE SCALE GENOMIC DNA]</scope>
</reference>
<dbReference type="KEGG" id="ovi:T265_01232"/>
<organism evidence="2 3">
    <name type="scientific">Opisthorchis viverrini</name>
    <name type="common">Southeast Asian liver fluke</name>
    <dbReference type="NCBI Taxonomy" id="6198"/>
    <lineage>
        <taxon>Eukaryota</taxon>
        <taxon>Metazoa</taxon>
        <taxon>Spiralia</taxon>
        <taxon>Lophotrochozoa</taxon>
        <taxon>Platyhelminthes</taxon>
        <taxon>Trematoda</taxon>
        <taxon>Digenea</taxon>
        <taxon>Opisthorchiida</taxon>
        <taxon>Opisthorchiata</taxon>
        <taxon>Opisthorchiidae</taxon>
        <taxon>Opisthorchis</taxon>
    </lineage>
</organism>
<proteinExistence type="predicted"/>
<evidence type="ECO:0000313" key="2">
    <source>
        <dbReference type="EMBL" id="KER32745.1"/>
    </source>
</evidence>
<dbReference type="GeneID" id="20315420"/>
<dbReference type="EMBL" id="KL596631">
    <property type="protein sequence ID" value="KER32745.1"/>
    <property type="molecule type" value="Genomic_DNA"/>
</dbReference>
<feature type="region of interest" description="Disordered" evidence="1">
    <location>
        <begin position="338"/>
        <end position="368"/>
    </location>
</feature>
<gene>
    <name evidence="2" type="ORF">T265_01232</name>
</gene>
<dbReference type="RefSeq" id="XP_009163481.1">
    <property type="nucleotide sequence ID" value="XM_009165217.1"/>
</dbReference>
<evidence type="ECO:0008006" key="4">
    <source>
        <dbReference type="Google" id="ProtNLM"/>
    </source>
</evidence>
<sequence>MDRGCIRTTNVGLKCEHFLLFRRGNLNVFCVRRWSGRKTIASRVRYSEFKPPARQRICTAECRPGSLNVSLGELRVQQLQTGLTTPFGFNVLVTFDNVYYESSGATAPGPTSTQVRLVGFTFEECSKCGKSKAGLVAHHRVHDYDRVGTNKVATLACANCSRLFPTKIGLSLLCRHARPTKHNADKLGRVKYSGTRWSKQESQSLLLPVNNLNPSCGTQMALFARLEQYFPGRSAISIKNRLWMLNWRTLQDESSGEPEQTIGQTTAYSSEAYDYSIWSRQTVDCTVSLLEPHADSSLASVDFLAFSQGLQSGTMTPEQVLSLWTSLSPGHFHTPERLYTDADLGYPSDPGQPKADPPSHLHRHPDRIPPKMERCSVCYARWVME</sequence>
<evidence type="ECO:0000256" key="1">
    <source>
        <dbReference type="SAM" id="MobiDB-lite"/>
    </source>
</evidence>
<keyword evidence="3" id="KW-1185">Reference proteome</keyword>
<name>A0A075AAF7_OPIVI</name>
<dbReference type="Proteomes" id="UP000054324">
    <property type="component" value="Unassembled WGS sequence"/>
</dbReference>
<dbReference type="AlphaFoldDB" id="A0A075AAF7"/>
<dbReference type="CTD" id="20315420"/>
<accession>A0A075AAF7</accession>
<protein>
    <recommendedName>
        <fullName evidence="4">C2H2-type domain-containing protein</fullName>
    </recommendedName>
</protein>
<evidence type="ECO:0000313" key="3">
    <source>
        <dbReference type="Proteomes" id="UP000054324"/>
    </source>
</evidence>